<comment type="caution">
    <text evidence="4">The sequence shown here is derived from an EMBL/GenBank/DDBJ whole genome shotgun (WGS) entry which is preliminary data.</text>
</comment>
<evidence type="ECO:0000256" key="1">
    <source>
        <dbReference type="ARBA" id="ARBA00005104"/>
    </source>
</evidence>
<comment type="similarity">
    <text evidence="2">In the C-terminal section; belongs to the GTP cyclohydrolase II family.</text>
</comment>
<dbReference type="EMBL" id="QGKV02000299">
    <property type="protein sequence ID" value="KAF3595355.1"/>
    <property type="molecule type" value="Genomic_DNA"/>
</dbReference>
<dbReference type="PANTHER" id="PTHR21327:SF48">
    <property type="entry name" value="BIFUNCTIONAL RIBOFLAVIN BIOSYNTHESIS PROTEIN RIBA 1, CHLOROPLASTIC"/>
    <property type="match status" value="1"/>
</dbReference>
<name>A0ABQ7EFF5_BRACR</name>
<dbReference type="PANTHER" id="PTHR21327">
    <property type="entry name" value="GTP CYCLOHYDROLASE II-RELATED"/>
    <property type="match status" value="1"/>
</dbReference>
<evidence type="ECO:0000256" key="3">
    <source>
        <dbReference type="ARBA" id="ARBA00022619"/>
    </source>
</evidence>
<comment type="pathway">
    <text evidence="1">Cofactor biosynthesis; riboflavin biosynthesis.</text>
</comment>
<keyword evidence="5" id="KW-1185">Reference proteome</keyword>
<evidence type="ECO:0000256" key="2">
    <source>
        <dbReference type="ARBA" id="ARBA00008976"/>
    </source>
</evidence>
<evidence type="ECO:0000313" key="5">
    <source>
        <dbReference type="Proteomes" id="UP000266723"/>
    </source>
</evidence>
<protein>
    <submittedName>
        <fullName evidence="4">Uncharacterized protein</fullName>
    </submittedName>
</protein>
<reference evidence="4 5" key="1">
    <citation type="journal article" date="2020" name="BMC Genomics">
        <title>Intraspecific diversification of the crop wild relative Brassica cretica Lam. using demographic model selection.</title>
        <authorList>
            <person name="Kioukis A."/>
            <person name="Michalopoulou V.A."/>
            <person name="Briers L."/>
            <person name="Pirintsos S."/>
            <person name="Studholme D.J."/>
            <person name="Pavlidis P."/>
            <person name="Sarris P.F."/>
        </authorList>
    </citation>
    <scope>NUCLEOTIDE SEQUENCE [LARGE SCALE GENOMIC DNA]</scope>
    <source>
        <strain evidence="5">cv. PFS-1207/04</strain>
    </source>
</reference>
<keyword evidence="3" id="KW-0686">Riboflavin biosynthesis</keyword>
<dbReference type="Proteomes" id="UP000266723">
    <property type="component" value="Unassembled WGS sequence"/>
</dbReference>
<accession>A0ABQ7EFF5</accession>
<sequence length="266" mass="30247">MKEEGLVYVGLKVYGLAIVGRVPLLSLITKENKRYLETKRTKMGHMYGLKFNGDVVEKTDNAETNESCVQTSRTSLNRIKPNREDIYFKNHIISRFFSSDMDSGGEVVNDGKITLEGQRRSTLLSILKTPFLALDSYVLLCYQQEEGYSALEKIIILTSLEESAEEESLDVTADWSEREEAVDDHTVLVQNFEDEAHYYDYHVVYSASYMQIESTGRRVLVYLRGHEGRGIGLRWSEGIWISHCGKSPSFNGDVVEKTDNAETNES</sequence>
<evidence type="ECO:0000313" key="4">
    <source>
        <dbReference type="EMBL" id="KAF3595355.1"/>
    </source>
</evidence>
<gene>
    <name evidence="4" type="ORF">DY000_02022184</name>
</gene>
<organism evidence="4 5">
    <name type="scientific">Brassica cretica</name>
    <name type="common">Mustard</name>
    <dbReference type="NCBI Taxonomy" id="69181"/>
    <lineage>
        <taxon>Eukaryota</taxon>
        <taxon>Viridiplantae</taxon>
        <taxon>Streptophyta</taxon>
        <taxon>Embryophyta</taxon>
        <taxon>Tracheophyta</taxon>
        <taxon>Spermatophyta</taxon>
        <taxon>Magnoliopsida</taxon>
        <taxon>eudicotyledons</taxon>
        <taxon>Gunneridae</taxon>
        <taxon>Pentapetalae</taxon>
        <taxon>rosids</taxon>
        <taxon>malvids</taxon>
        <taxon>Brassicales</taxon>
        <taxon>Brassicaceae</taxon>
        <taxon>Brassiceae</taxon>
        <taxon>Brassica</taxon>
    </lineage>
</organism>
<proteinExistence type="inferred from homology"/>